<evidence type="ECO:0000256" key="8">
    <source>
        <dbReference type="SAM" id="Phobius"/>
    </source>
</evidence>
<comment type="caution">
    <text evidence="9">The sequence shown here is derived from an EMBL/GenBank/DDBJ whole genome shotgun (WGS) entry which is preliminary data.</text>
</comment>
<name>A0A7C4EWG7_9BACT</name>
<dbReference type="InterPro" id="IPR001851">
    <property type="entry name" value="ABC_transp_permease"/>
</dbReference>
<evidence type="ECO:0000313" key="9">
    <source>
        <dbReference type="EMBL" id="HGH60916.1"/>
    </source>
</evidence>
<feature type="transmembrane region" description="Helical" evidence="8">
    <location>
        <begin position="44"/>
        <end position="61"/>
    </location>
</feature>
<keyword evidence="7 8" id="KW-0472">Membrane</keyword>
<dbReference type="GO" id="GO:0005886">
    <property type="term" value="C:plasma membrane"/>
    <property type="evidence" value="ECO:0007669"/>
    <property type="project" value="UniProtKB-SubCell"/>
</dbReference>
<feature type="transmembrane region" description="Helical" evidence="8">
    <location>
        <begin position="7"/>
        <end position="24"/>
    </location>
</feature>
<protein>
    <submittedName>
        <fullName evidence="9">ABC transporter permease</fullName>
    </submittedName>
</protein>
<evidence type="ECO:0000256" key="3">
    <source>
        <dbReference type="ARBA" id="ARBA00022475"/>
    </source>
</evidence>
<dbReference type="PANTHER" id="PTHR32196">
    <property type="entry name" value="ABC TRANSPORTER PERMEASE PROTEIN YPHD-RELATED-RELATED"/>
    <property type="match status" value="1"/>
</dbReference>
<organism evidence="9">
    <name type="scientific">Desulfomonile tiedjei</name>
    <dbReference type="NCBI Taxonomy" id="2358"/>
    <lineage>
        <taxon>Bacteria</taxon>
        <taxon>Pseudomonadati</taxon>
        <taxon>Thermodesulfobacteriota</taxon>
        <taxon>Desulfomonilia</taxon>
        <taxon>Desulfomonilales</taxon>
        <taxon>Desulfomonilaceae</taxon>
        <taxon>Desulfomonile</taxon>
    </lineage>
</organism>
<reference evidence="9" key="1">
    <citation type="journal article" date="2020" name="mSystems">
        <title>Genome- and Community-Level Interaction Insights into Carbon Utilization and Element Cycling Functions of Hydrothermarchaeota in Hydrothermal Sediment.</title>
        <authorList>
            <person name="Zhou Z."/>
            <person name="Liu Y."/>
            <person name="Xu W."/>
            <person name="Pan J."/>
            <person name="Luo Z.H."/>
            <person name="Li M."/>
        </authorList>
    </citation>
    <scope>NUCLEOTIDE SEQUENCE [LARGE SCALE GENOMIC DNA]</scope>
    <source>
        <strain evidence="9">SpSt-769</strain>
    </source>
</reference>
<feature type="transmembrane region" description="Helical" evidence="8">
    <location>
        <begin position="92"/>
        <end position="116"/>
    </location>
</feature>
<proteinExistence type="predicted"/>
<dbReference type="Pfam" id="PF02653">
    <property type="entry name" value="BPD_transp_2"/>
    <property type="match status" value="1"/>
</dbReference>
<evidence type="ECO:0000256" key="5">
    <source>
        <dbReference type="ARBA" id="ARBA00022692"/>
    </source>
</evidence>
<accession>A0A7C4EWG7</accession>
<keyword evidence="2" id="KW-0813">Transport</keyword>
<feature type="transmembrane region" description="Helical" evidence="8">
    <location>
        <begin position="68"/>
        <end position="86"/>
    </location>
</feature>
<comment type="subcellular location">
    <subcellularLocation>
        <location evidence="1">Cell membrane</location>
        <topology evidence="1">Multi-pass membrane protein</topology>
    </subcellularLocation>
</comment>
<evidence type="ECO:0000256" key="2">
    <source>
        <dbReference type="ARBA" id="ARBA00022448"/>
    </source>
</evidence>
<sequence length="318" mass="32416">MNKLVRELLPFGSLLLVIAVLSLWQPESFLTADNFLNVLRRSSVYGIMAVGMTFVIISGGIDLSVGSLLALCGMCAAGVMVGLGGPTPSPEVRALGTAAGLLTGAVGGFVSGALVAKLNIQPFIATLGTMSLYRGIALVMHDGQPINVPTYRYLGEGACFGVPVSVLLFLAVIAAAAAVLKFTRFGRYTYAIGSNVEAAHHAGVRIDRNLIAIYTLGGLLTGLGAVIAMSRTVSAQPTAGVGAELDVIAAVVIGGASLSGGRGTVTGTIVGALLISFLRNGCTLLGISTNAQLIVIGVVIVMAVAIDQFTRRTAGDAL</sequence>
<evidence type="ECO:0000256" key="7">
    <source>
        <dbReference type="ARBA" id="ARBA00023136"/>
    </source>
</evidence>
<dbReference type="AlphaFoldDB" id="A0A7C4EWG7"/>
<keyword evidence="5 8" id="KW-0812">Transmembrane</keyword>
<evidence type="ECO:0000256" key="6">
    <source>
        <dbReference type="ARBA" id="ARBA00022989"/>
    </source>
</evidence>
<dbReference type="GO" id="GO:0022857">
    <property type="term" value="F:transmembrane transporter activity"/>
    <property type="evidence" value="ECO:0007669"/>
    <property type="project" value="InterPro"/>
</dbReference>
<feature type="transmembrane region" description="Helical" evidence="8">
    <location>
        <begin position="248"/>
        <end position="275"/>
    </location>
</feature>
<keyword evidence="3" id="KW-1003">Cell membrane</keyword>
<feature type="transmembrane region" description="Helical" evidence="8">
    <location>
        <begin position="123"/>
        <end position="140"/>
    </location>
</feature>
<dbReference type="CDD" id="cd06579">
    <property type="entry name" value="TM_PBP1_transp_AraH_like"/>
    <property type="match status" value="1"/>
</dbReference>
<feature type="transmembrane region" description="Helical" evidence="8">
    <location>
        <begin position="210"/>
        <end position="228"/>
    </location>
</feature>
<feature type="transmembrane region" description="Helical" evidence="8">
    <location>
        <begin position="282"/>
        <end position="306"/>
    </location>
</feature>
<evidence type="ECO:0000256" key="4">
    <source>
        <dbReference type="ARBA" id="ARBA00022519"/>
    </source>
</evidence>
<keyword evidence="6 8" id="KW-1133">Transmembrane helix</keyword>
<dbReference type="PANTHER" id="PTHR32196:SF21">
    <property type="entry name" value="ABC TRANSPORTER PERMEASE PROTEIN YPHD-RELATED"/>
    <property type="match status" value="1"/>
</dbReference>
<feature type="transmembrane region" description="Helical" evidence="8">
    <location>
        <begin position="160"/>
        <end position="180"/>
    </location>
</feature>
<dbReference type="EMBL" id="DTGT01000196">
    <property type="protein sequence ID" value="HGH60916.1"/>
    <property type="molecule type" value="Genomic_DNA"/>
</dbReference>
<keyword evidence="4" id="KW-0997">Cell inner membrane</keyword>
<gene>
    <name evidence="9" type="ORF">ENV54_06425</name>
</gene>
<evidence type="ECO:0000256" key="1">
    <source>
        <dbReference type="ARBA" id="ARBA00004651"/>
    </source>
</evidence>